<evidence type="ECO:0000313" key="2">
    <source>
        <dbReference type="EMBL" id="MFC7218919.1"/>
    </source>
</evidence>
<sequence>MEGTPWLVEEVVVRGGFVHRVPEGKVVTFEIKDGRAGMRVCNRMGSAVEVRGARVEFKQWTATMMLCSGALGELEGALYKALTGGVVAEVGPERLTLTGADGAVVRLRYDLGPPLVGTKWHAVEQPPRGGLWIRFTGGGRVEGRTGCNGFGGPARVHDTGPIDYGDLLVTLVGCDADTGAYEKRLLAVLHGRGRVVDRRAGTLVLRGEDGTTMEFTARP</sequence>
<dbReference type="InterPro" id="IPR053147">
    <property type="entry name" value="Hsp_HslJ-like"/>
</dbReference>
<accession>A0ABW2GDQ7</accession>
<dbReference type="PANTHER" id="PTHR35535">
    <property type="entry name" value="HEAT SHOCK PROTEIN HSLJ"/>
    <property type="match status" value="1"/>
</dbReference>
<dbReference type="Pfam" id="PF03724">
    <property type="entry name" value="META"/>
    <property type="match status" value="2"/>
</dbReference>
<organism evidence="2 3">
    <name type="scientific">Streptomyces polyrhachis</name>
    <dbReference type="NCBI Taxonomy" id="1282885"/>
    <lineage>
        <taxon>Bacteria</taxon>
        <taxon>Bacillati</taxon>
        <taxon>Actinomycetota</taxon>
        <taxon>Actinomycetes</taxon>
        <taxon>Kitasatosporales</taxon>
        <taxon>Streptomycetaceae</taxon>
        <taxon>Streptomyces</taxon>
    </lineage>
</organism>
<gene>
    <name evidence="2" type="ORF">ACFQLX_12190</name>
</gene>
<dbReference type="InterPro" id="IPR038670">
    <property type="entry name" value="HslJ-like_sf"/>
</dbReference>
<evidence type="ECO:0000313" key="3">
    <source>
        <dbReference type="Proteomes" id="UP001596413"/>
    </source>
</evidence>
<dbReference type="RefSeq" id="WP_386414403.1">
    <property type="nucleotide sequence ID" value="NZ_JBHSZO010000016.1"/>
</dbReference>
<reference evidence="3" key="1">
    <citation type="journal article" date="2019" name="Int. J. Syst. Evol. Microbiol.">
        <title>The Global Catalogue of Microorganisms (GCM) 10K type strain sequencing project: providing services to taxonomists for standard genome sequencing and annotation.</title>
        <authorList>
            <consortium name="The Broad Institute Genomics Platform"/>
            <consortium name="The Broad Institute Genome Sequencing Center for Infectious Disease"/>
            <person name="Wu L."/>
            <person name="Ma J."/>
        </authorList>
    </citation>
    <scope>NUCLEOTIDE SEQUENCE [LARGE SCALE GENOMIC DNA]</scope>
    <source>
        <strain evidence="3">CGMCC 1.13681</strain>
    </source>
</reference>
<dbReference type="EMBL" id="JBHSZO010000016">
    <property type="protein sequence ID" value="MFC7218919.1"/>
    <property type="molecule type" value="Genomic_DNA"/>
</dbReference>
<feature type="domain" description="DUF306" evidence="1">
    <location>
        <begin position="3"/>
        <end position="105"/>
    </location>
</feature>
<dbReference type="InterPro" id="IPR005184">
    <property type="entry name" value="DUF306_Meta_HslJ"/>
</dbReference>
<evidence type="ECO:0000259" key="1">
    <source>
        <dbReference type="Pfam" id="PF03724"/>
    </source>
</evidence>
<keyword evidence="3" id="KW-1185">Reference proteome</keyword>
<proteinExistence type="predicted"/>
<comment type="caution">
    <text evidence="2">The sequence shown here is derived from an EMBL/GenBank/DDBJ whole genome shotgun (WGS) entry which is preliminary data.</text>
</comment>
<protein>
    <submittedName>
        <fullName evidence="2">META domain-containing protein</fullName>
    </submittedName>
</protein>
<feature type="domain" description="DUF306" evidence="1">
    <location>
        <begin position="124"/>
        <end position="215"/>
    </location>
</feature>
<dbReference type="Gene3D" id="2.40.128.270">
    <property type="match status" value="2"/>
</dbReference>
<dbReference type="Proteomes" id="UP001596413">
    <property type="component" value="Unassembled WGS sequence"/>
</dbReference>
<name>A0ABW2GDQ7_9ACTN</name>
<dbReference type="PANTHER" id="PTHR35535:SF2">
    <property type="entry name" value="DUF306 DOMAIN-CONTAINING PROTEIN"/>
    <property type="match status" value="1"/>
</dbReference>